<comment type="subcellular location">
    <subcellularLocation>
        <location evidence="1">Cell membrane</location>
        <topology evidence="1">Lipid-anchor</topology>
        <topology evidence="1">GPI-anchor</topology>
    </subcellularLocation>
</comment>
<feature type="signal peptide" evidence="4">
    <location>
        <begin position="1"/>
        <end position="20"/>
    </location>
</feature>
<evidence type="ECO:0000256" key="1">
    <source>
        <dbReference type="ARBA" id="ARBA00004609"/>
    </source>
</evidence>
<protein>
    <recommendedName>
        <fullName evidence="5">X8 domain-containing protein</fullName>
    </recommendedName>
</protein>
<dbReference type="GO" id="GO:0005886">
    <property type="term" value="C:plasma membrane"/>
    <property type="evidence" value="ECO:0007669"/>
    <property type="project" value="UniProtKB-SubCell"/>
</dbReference>
<keyword evidence="2" id="KW-0449">Lipoprotein</keyword>
<evidence type="ECO:0000256" key="3">
    <source>
        <dbReference type="ARBA" id="ARBA00022729"/>
    </source>
</evidence>
<evidence type="ECO:0000259" key="5">
    <source>
        <dbReference type="SMART" id="SM00768"/>
    </source>
</evidence>
<proteinExistence type="predicted"/>
<dbReference type="STRING" id="55188.A0A2H5PNH2"/>
<gene>
    <name evidence="6" type="ORF">CUMW_152450</name>
</gene>
<dbReference type="EMBL" id="BDQV01000098">
    <property type="protein sequence ID" value="GAY53892.1"/>
    <property type="molecule type" value="Genomic_DNA"/>
</dbReference>
<accession>A0A2H5PNH2</accession>
<dbReference type="Pfam" id="PF07983">
    <property type="entry name" value="X8"/>
    <property type="match status" value="1"/>
</dbReference>
<comment type="caution">
    <text evidence="6">The sequence shown here is derived from an EMBL/GenBank/DDBJ whole genome shotgun (WGS) entry which is preliminary data.</text>
</comment>
<keyword evidence="2" id="KW-0325">Glycoprotein</keyword>
<dbReference type="GO" id="GO:0009506">
    <property type="term" value="C:plasmodesma"/>
    <property type="evidence" value="ECO:0007669"/>
    <property type="project" value="UniProtKB-ARBA"/>
</dbReference>
<dbReference type="InterPro" id="IPR044788">
    <property type="entry name" value="X8_dom_prot"/>
</dbReference>
<dbReference type="SMR" id="A0A2H5PNH2"/>
<dbReference type="SMART" id="SM00768">
    <property type="entry name" value="X8"/>
    <property type="match status" value="1"/>
</dbReference>
<evidence type="ECO:0000313" key="6">
    <source>
        <dbReference type="EMBL" id="GAY53892.1"/>
    </source>
</evidence>
<name>A0A2H5PNH2_CITUN</name>
<evidence type="ECO:0000313" key="7">
    <source>
        <dbReference type="Proteomes" id="UP000236630"/>
    </source>
</evidence>
<evidence type="ECO:0000256" key="2">
    <source>
        <dbReference type="ARBA" id="ARBA00022622"/>
    </source>
</evidence>
<dbReference type="PANTHER" id="PTHR31044:SF33">
    <property type="entry name" value="PLASMODESMATA CALLOSE-BINDING PROTEIN 5"/>
    <property type="match status" value="1"/>
</dbReference>
<keyword evidence="3 4" id="KW-0732">Signal</keyword>
<sequence length="161" mass="17879">MANTISILVFATFLLHLTTASYSDVPSSQAATGQEVQSARVASAPKPEKRVLKGQHKIFKKRKASAAFAVIPGKKYCVPKENLSEVTLKEQIEWGCMQGVDCDPVVNMKEISCADQSWYVKAAYVMNYYFNAHGRDEASCYFNNNAMLTYDNPSNATCPMF</sequence>
<feature type="chain" id="PRO_5014152356" description="X8 domain-containing protein" evidence="4">
    <location>
        <begin position="21"/>
        <end position="161"/>
    </location>
</feature>
<dbReference type="Gene3D" id="1.20.58.1040">
    <property type="match status" value="1"/>
</dbReference>
<reference evidence="6 7" key="1">
    <citation type="journal article" date="2017" name="Front. Genet.">
        <title>Draft sequencing of the heterozygous diploid genome of Satsuma (Citrus unshiu Marc.) using a hybrid assembly approach.</title>
        <authorList>
            <person name="Shimizu T."/>
            <person name="Tanizawa Y."/>
            <person name="Mochizuki T."/>
            <person name="Nagasaki H."/>
            <person name="Yoshioka T."/>
            <person name="Toyoda A."/>
            <person name="Fujiyama A."/>
            <person name="Kaminuma E."/>
            <person name="Nakamura Y."/>
        </authorList>
    </citation>
    <scope>NUCLEOTIDE SEQUENCE [LARGE SCALE GENOMIC DNA]</scope>
    <source>
        <strain evidence="7">cv. Miyagawa wase</strain>
    </source>
</reference>
<keyword evidence="7" id="KW-1185">Reference proteome</keyword>
<dbReference type="Proteomes" id="UP000236630">
    <property type="component" value="Unassembled WGS sequence"/>
</dbReference>
<dbReference type="GO" id="GO:0098552">
    <property type="term" value="C:side of membrane"/>
    <property type="evidence" value="ECO:0007669"/>
    <property type="project" value="UniProtKB-KW"/>
</dbReference>
<keyword evidence="2" id="KW-0472">Membrane</keyword>
<feature type="domain" description="X8" evidence="5">
    <location>
        <begin position="75"/>
        <end position="160"/>
    </location>
</feature>
<dbReference type="InterPro" id="IPR012946">
    <property type="entry name" value="X8"/>
</dbReference>
<dbReference type="PANTHER" id="PTHR31044">
    <property type="entry name" value="BETA-1,3 GLUCANASE"/>
    <property type="match status" value="1"/>
</dbReference>
<organism evidence="6 7">
    <name type="scientific">Citrus unshiu</name>
    <name type="common">Satsuma mandarin</name>
    <name type="synonym">Citrus nobilis var. unshiu</name>
    <dbReference type="NCBI Taxonomy" id="55188"/>
    <lineage>
        <taxon>Eukaryota</taxon>
        <taxon>Viridiplantae</taxon>
        <taxon>Streptophyta</taxon>
        <taxon>Embryophyta</taxon>
        <taxon>Tracheophyta</taxon>
        <taxon>Spermatophyta</taxon>
        <taxon>Magnoliopsida</taxon>
        <taxon>eudicotyledons</taxon>
        <taxon>Gunneridae</taxon>
        <taxon>Pentapetalae</taxon>
        <taxon>rosids</taxon>
        <taxon>malvids</taxon>
        <taxon>Sapindales</taxon>
        <taxon>Rutaceae</taxon>
        <taxon>Aurantioideae</taxon>
        <taxon>Citrus</taxon>
    </lineage>
</organism>
<evidence type="ECO:0000256" key="4">
    <source>
        <dbReference type="SAM" id="SignalP"/>
    </source>
</evidence>
<keyword evidence="2" id="KW-0336">GPI-anchor</keyword>
<dbReference type="AlphaFoldDB" id="A0A2H5PNH2"/>